<feature type="transmembrane region" description="Helical" evidence="7">
    <location>
        <begin position="303"/>
        <end position="322"/>
    </location>
</feature>
<evidence type="ECO:0000256" key="7">
    <source>
        <dbReference type="SAM" id="Phobius"/>
    </source>
</evidence>
<feature type="transmembrane region" description="Helical" evidence="7">
    <location>
        <begin position="329"/>
        <end position="346"/>
    </location>
</feature>
<feature type="transmembrane region" description="Helical" evidence="7">
    <location>
        <begin position="418"/>
        <end position="440"/>
    </location>
</feature>
<feature type="transmembrane region" description="Helical" evidence="7">
    <location>
        <begin position="144"/>
        <end position="167"/>
    </location>
</feature>
<keyword evidence="5 7" id="KW-0472">Membrane</keyword>
<feature type="domain" description="Major facilitator superfamily (MFS) profile" evidence="8">
    <location>
        <begin position="20"/>
        <end position="442"/>
    </location>
</feature>
<dbReference type="Pfam" id="PF00083">
    <property type="entry name" value="Sugar_tr"/>
    <property type="match status" value="1"/>
</dbReference>
<comment type="caution">
    <text evidence="9">The sequence shown here is derived from an EMBL/GenBank/DDBJ whole genome shotgun (WGS) entry which is preliminary data.</text>
</comment>
<gene>
    <name evidence="9" type="ORF">ACFFR3_39910</name>
</gene>
<organism evidence="9 10">
    <name type="scientific">Nonomuraea salmonea</name>
    <dbReference type="NCBI Taxonomy" id="46181"/>
    <lineage>
        <taxon>Bacteria</taxon>
        <taxon>Bacillati</taxon>
        <taxon>Actinomycetota</taxon>
        <taxon>Actinomycetes</taxon>
        <taxon>Streptosporangiales</taxon>
        <taxon>Streptosporangiaceae</taxon>
        <taxon>Nonomuraea</taxon>
    </lineage>
</organism>
<dbReference type="SUPFAM" id="SSF103473">
    <property type="entry name" value="MFS general substrate transporter"/>
    <property type="match status" value="1"/>
</dbReference>
<feature type="region of interest" description="Disordered" evidence="6">
    <location>
        <begin position="450"/>
        <end position="479"/>
    </location>
</feature>
<feature type="transmembrane region" description="Helical" evidence="7">
    <location>
        <begin position="266"/>
        <end position="283"/>
    </location>
</feature>
<dbReference type="InterPro" id="IPR020846">
    <property type="entry name" value="MFS_dom"/>
</dbReference>
<dbReference type="PROSITE" id="PS00217">
    <property type="entry name" value="SUGAR_TRANSPORT_2"/>
    <property type="match status" value="1"/>
</dbReference>
<evidence type="ECO:0000313" key="9">
    <source>
        <dbReference type="EMBL" id="MFB9475692.1"/>
    </source>
</evidence>
<evidence type="ECO:0000256" key="6">
    <source>
        <dbReference type="SAM" id="MobiDB-lite"/>
    </source>
</evidence>
<evidence type="ECO:0000256" key="1">
    <source>
        <dbReference type="ARBA" id="ARBA00004651"/>
    </source>
</evidence>
<evidence type="ECO:0000256" key="4">
    <source>
        <dbReference type="ARBA" id="ARBA00022989"/>
    </source>
</evidence>
<feature type="transmembrane region" description="Helical" evidence="7">
    <location>
        <begin position="54"/>
        <end position="77"/>
    </location>
</feature>
<feature type="transmembrane region" description="Helical" evidence="7">
    <location>
        <begin position="111"/>
        <end position="132"/>
    </location>
</feature>
<evidence type="ECO:0000256" key="3">
    <source>
        <dbReference type="ARBA" id="ARBA00022692"/>
    </source>
</evidence>
<evidence type="ECO:0000259" key="8">
    <source>
        <dbReference type="PROSITE" id="PS50850"/>
    </source>
</evidence>
<protein>
    <submittedName>
        <fullName evidence="9">MFS transporter</fullName>
    </submittedName>
</protein>
<feature type="compositionally biased region" description="Low complexity" evidence="6">
    <location>
        <begin position="451"/>
        <end position="479"/>
    </location>
</feature>
<sequence length="479" mass="51213">MTLLARLDRLPLSRPHYLLLLLIGGLGYTFDGMDSAVVAFLLPSAQEAWGLSNGQLGIIGSATPFGFLFGATAAGLLGDRIGRKKVMMYALAFYAVFSVIAAFAPNYEIFLGARVLAGAGAGAESAIIAPFLSEFVPAKRRGWFVGALSGFFSFGFVAAALIGRFVVPTFDEGWRIAQVVTALPILMLLWWRRSLPESPRYLLQQGRTGEAEQVVADLERRVERATGAPLPPVPEAATAPAAETPKVNLLSALRFLWSRAMARRTAVIWLIWFVITFSYYGFFSWIPTLLVQRGITVTKSFEFSIIIYLAQIPGYFSAAWLSERLDRKNTIAIYLAGSAVSAFWLSQMDSPVTITLAGAVLSFFLNGTYAGVYSYTPEVFPTWIRATGTGLSSAFGRVGSIMAPAIIGWSAASLGFAGVFGLTTAVLAAGVICVMVFGLATAGRSLEELTESTTTGSTTTGSTTTGSTTTGSTTEEATK</sequence>
<evidence type="ECO:0000313" key="10">
    <source>
        <dbReference type="Proteomes" id="UP001589568"/>
    </source>
</evidence>
<dbReference type="PROSITE" id="PS50850">
    <property type="entry name" value="MFS"/>
    <property type="match status" value="1"/>
</dbReference>
<feature type="transmembrane region" description="Helical" evidence="7">
    <location>
        <begin position="173"/>
        <end position="191"/>
    </location>
</feature>
<dbReference type="Proteomes" id="UP001589568">
    <property type="component" value="Unassembled WGS sequence"/>
</dbReference>
<dbReference type="PANTHER" id="PTHR23511">
    <property type="entry name" value="SYNAPTIC VESICLE GLYCOPROTEIN 2"/>
    <property type="match status" value="1"/>
</dbReference>
<dbReference type="InterPro" id="IPR005829">
    <property type="entry name" value="Sugar_transporter_CS"/>
</dbReference>
<feature type="transmembrane region" description="Helical" evidence="7">
    <location>
        <begin position="17"/>
        <end position="42"/>
    </location>
</feature>
<keyword evidence="3 7" id="KW-0812">Transmembrane</keyword>
<comment type="subcellular location">
    <subcellularLocation>
        <location evidence="1">Cell membrane</location>
        <topology evidence="1">Multi-pass membrane protein</topology>
    </subcellularLocation>
</comment>
<keyword evidence="4 7" id="KW-1133">Transmembrane helix</keyword>
<proteinExistence type="predicted"/>
<keyword evidence="2" id="KW-0813">Transport</keyword>
<feature type="transmembrane region" description="Helical" evidence="7">
    <location>
        <begin position="394"/>
        <end position="412"/>
    </location>
</feature>
<feature type="transmembrane region" description="Helical" evidence="7">
    <location>
        <begin position="86"/>
        <end position="105"/>
    </location>
</feature>
<dbReference type="CDD" id="cd17316">
    <property type="entry name" value="MFS_SV2_like"/>
    <property type="match status" value="1"/>
</dbReference>
<dbReference type="RefSeq" id="WP_379484808.1">
    <property type="nucleotide sequence ID" value="NZ_JBHMCF010000042.1"/>
</dbReference>
<keyword evidence="10" id="KW-1185">Reference proteome</keyword>
<evidence type="ECO:0000256" key="5">
    <source>
        <dbReference type="ARBA" id="ARBA00023136"/>
    </source>
</evidence>
<dbReference type="PANTHER" id="PTHR23511:SF34">
    <property type="entry name" value="SYNAPTIC VESICLE GLYCOPROTEIN 2"/>
    <property type="match status" value="1"/>
</dbReference>
<dbReference type="Gene3D" id="1.20.1250.20">
    <property type="entry name" value="MFS general substrate transporter like domains"/>
    <property type="match status" value="1"/>
</dbReference>
<accession>A0ABV5NZL0</accession>
<reference evidence="9 10" key="1">
    <citation type="submission" date="2024-09" db="EMBL/GenBank/DDBJ databases">
        <authorList>
            <person name="Sun Q."/>
            <person name="Mori K."/>
        </authorList>
    </citation>
    <scope>NUCLEOTIDE SEQUENCE [LARGE SCALE GENOMIC DNA]</scope>
    <source>
        <strain evidence="9 10">JCM 3324</strain>
    </source>
</reference>
<evidence type="ECO:0000256" key="2">
    <source>
        <dbReference type="ARBA" id="ARBA00022448"/>
    </source>
</evidence>
<dbReference type="InterPro" id="IPR036259">
    <property type="entry name" value="MFS_trans_sf"/>
</dbReference>
<dbReference type="InterPro" id="IPR005828">
    <property type="entry name" value="MFS_sugar_transport-like"/>
</dbReference>
<name>A0ABV5NZL0_9ACTN</name>
<dbReference type="EMBL" id="JBHMCF010000042">
    <property type="protein sequence ID" value="MFB9475692.1"/>
    <property type="molecule type" value="Genomic_DNA"/>
</dbReference>
<feature type="transmembrane region" description="Helical" evidence="7">
    <location>
        <begin position="352"/>
        <end position="373"/>
    </location>
</feature>